<evidence type="ECO:0000313" key="5">
    <source>
        <dbReference type="Proteomes" id="UP001319080"/>
    </source>
</evidence>
<gene>
    <name evidence="4" type="ORF">KK062_15940</name>
</gene>
<dbReference type="GO" id="GO:0016779">
    <property type="term" value="F:nucleotidyltransferase activity"/>
    <property type="evidence" value="ECO:0007669"/>
    <property type="project" value="UniProtKB-ARBA"/>
</dbReference>
<dbReference type="PANTHER" id="PTHR43584:SF8">
    <property type="entry name" value="N-ACETYLMURAMATE ALPHA-1-PHOSPHATE URIDYLYLTRANSFERASE"/>
    <property type="match status" value="1"/>
</dbReference>
<dbReference type="GO" id="GO:0016746">
    <property type="term" value="F:acyltransferase activity"/>
    <property type="evidence" value="ECO:0007669"/>
    <property type="project" value="UniProtKB-KW"/>
</dbReference>
<evidence type="ECO:0000256" key="1">
    <source>
        <dbReference type="ARBA" id="ARBA00022679"/>
    </source>
</evidence>
<keyword evidence="1 4" id="KW-0808">Transferase</keyword>
<dbReference type="Proteomes" id="UP001319080">
    <property type="component" value="Unassembled WGS sequence"/>
</dbReference>
<dbReference type="EMBL" id="JAHESE010000016">
    <property type="protein sequence ID" value="MBT1709735.1"/>
    <property type="molecule type" value="Genomic_DNA"/>
</dbReference>
<name>A0AAP2DYW8_9BACT</name>
<dbReference type="Gene3D" id="2.160.10.10">
    <property type="entry name" value="Hexapeptide repeat proteins"/>
    <property type="match status" value="1"/>
</dbReference>
<dbReference type="InterPro" id="IPR056729">
    <property type="entry name" value="GMPPB_C"/>
</dbReference>
<dbReference type="Pfam" id="PF25087">
    <property type="entry name" value="GMPPB_C"/>
    <property type="match status" value="1"/>
</dbReference>
<evidence type="ECO:0000259" key="3">
    <source>
        <dbReference type="Pfam" id="PF25087"/>
    </source>
</evidence>
<dbReference type="InterPro" id="IPR011004">
    <property type="entry name" value="Trimer_LpxA-like_sf"/>
</dbReference>
<proteinExistence type="predicted"/>
<keyword evidence="5" id="KW-1185">Reference proteome</keyword>
<comment type="caution">
    <text evidence="4">The sequence shown here is derived from an EMBL/GenBank/DDBJ whole genome shotgun (WGS) entry which is preliminary data.</text>
</comment>
<dbReference type="RefSeq" id="WP_254085314.1">
    <property type="nucleotide sequence ID" value="NZ_JAHESE010000016.1"/>
</dbReference>
<dbReference type="SUPFAM" id="SSF51161">
    <property type="entry name" value="Trimeric LpxA-like enzymes"/>
    <property type="match status" value="1"/>
</dbReference>
<reference evidence="4 5" key="1">
    <citation type="submission" date="2021-05" db="EMBL/GenBank/DDBJ databases">
        <title>A Polyphasic approach of four new species of the genus Ohtaekwangia: Ohtaekwangia histidinii sp. nov., Ohtaekwangia cretensis sp. nov., Ohtaekwangia indiensis sp. nov., Ohtaekwangia reichenbachii sp. nov. from diverse environment.</title>
        <authorList>
            <person name="Octaviana S."/>
        </authorList>
    </citation>
    <scope>NUCLEOTIDE SEQUENCE [LARGE SCALE GENOMIC DNA]</scope>
    <source>
        <strain evidence="4 5">PWU5</strain>
    </source>
</reference>
<dbReference type="PANTHER" id="PTHR43584">
    <property type="entry name" value="NUCLEOTIDYL TRANSFERASE"/>
    <property type="match status" value="1"/>
</dbReference>
<keyword evidence="2" id="KW-0012">Acyltransferase</keyword>
<evidence type="ECO:0000313" key="4">
    <source>
        <dbReference type="EMBL" id="MBT1709735.1"/>
    </source>
</evidence>
<accession>A0AAP2DYW8</accession>
<dbReference type="AlphaFoldDB" id="A0AAP2DYW8"/>
<organism evidence="4 5">
    <name type="scientific">Dawidia cretensis</name>
    <dbReference type="NCBI Taxonomy" id="2782350"/>
    <lineage>
        <taxon>Bacteria</taxon>
        <taxon>Pseudomonadati</taxon>
        <taxon>Bacteroidota</taxon>
        <taxon>Cytophagia</taxon>
        <taxon>Cytophagales</taxon>
        <taxon>Chryseotaleaceae</taxon>
        <taxon>Dawidia</taxon>
    </lineage>
</organism>
<feature type="domain" description="Mannose-1-phosphate guanyltransferase C-terminal" evidence="3">
    <location>
        <begin position="70"/>
        <end position="196"/>
    </location>
</feature>
<evidence type="ECO:0000256" key="2">
    <source>
        <dbReference type="ARBA" id="ARBA00023315"/>
    </source>
</evidence>
<protein>
    <submittedName>
        <fullName evidence="4">LpxA family transferase</fullName>
    </submittedName>
</protein>
<sequence length="208" mass="22500">MSPDMLRLSDYVARFNTLFPDLSHLLPWQVVAAASEILSDKIKMLPHDYAVQGLVAIHKDARVEEHVILKGPVIICAGCFIGAHAYIRNGVYIGEKTSIGPGCEVKSSFIMPGAALAHFNFAGDSIIGSGVNMEAGSIIANHYNERTDKLIDVMLRGHRYATGITKFGALVGDDTRIGANAVLSPGTILTPRSIVRRLELVEQVTYPA</sequence>
<dbReference type="InterPro" id="IPR050065">
    <property type="entry name" value="GlmU-like"/>
</dbReference>